<dbReference type="InterPro" id="IPR036724">
    <property type="entry name" value="Cobalamin-bd_sf"/>
</dbReference>
<keyword evidence="10" id="KW-1185">Reference proteome</keyword>
<dbReference type="InterPro" id="IPR006098">
    <property type="entry name" value="MMCoA_mutase_a_cat"/>
</dbReference>
<keyword evidence="5" id="KW-0479">Metal-binding</keyword>
<dbReference type="NCBIfam" id="TIGR00641">
    <property type="entry name" value="acid_CoA_mut_N"/>
    <property type="match status" value="1"/>
</dbReference>
<dbReference type="RefSeq" id="WP_073615323.1">
    <property type="nucleotide sequence ID" value="NZ_FRFE01000023.1"/>
</dbReference>
<dbReference type="FunFam" id="3.20.20.240:FF:000001">
    <property type="entry name" value="Probable methylmalonyl-coa mutase"/>
    <property type="match status" value="1"/>
</dbReference>
<dbReference type="PANTHER" id="PTHR48101:SF4">
    <property type="entry name" value="METHYLMALONYL-COA MUTASE, MITOCHONDRIAL"/>
    <property type="match status" value="1"/>
</dbReference>
<dbReference type="GO" id="GO:0005737">
    <property type="term" value="C:cytoplasm"/>
    <property type="evidence" value="ECO:0007669"/>
    <property type="project" value="TreeGrafter"/>
</dbReference>
<dbReference type="EC" id="5.4.99.2" evidence="3"/>
<evidence type="ECO:0000259" key="8">
    <source>
        <dbReference type="PROSITE" id="PS51332"/>
    </source>
</evidence>
<evidence type="ECO:0000256" key="5">
    <source>
        <dbReference type="ARBA" id="ARBA00022723"/>
    </source>
</evidence>
<dbReference type="GO" id="GO:0019678">
    <property type="term" value="P:propionate metabolic process, methylmalonyl pathway"/>
    <property type="evidence" value="ECO:0007669"/>
    <property type="project" value="TreeGrafter"/>
</dbReference>
<dbReference type="InterPro" id="IPR006159">
    <property type="entry name" value="Acid_CoA_mut_C"/>
</dbReference>
<dbReference type="GO" id="GO:0031419">
    <property type="term" value="F:cobalamin binding"/>
    <property type="evidence" value="ECO:0007669"/>
    <property type="project" value="UniProtKB-KW"/>
</dbReference>
<dbReference type="OrthoDB" id="9762378at2"/>
<organism evidence="9 10">
    <name type="scientific">Desulfopila aestuarii DSM 18488</name>
    <dbReference type="NCBI Taxonomy" id="1121416"/>
    <lineage>
        <taxon>Bacteria</taxon>
        <taxon>Pseudomonadati</taxon>
        <taxon>Thermodesulfobacteriota</taxon>
        <taxon>Desulfobulbia</taxon>
        <taxon>Desulfobulbales</taxon>
        <taxon>Desulfocapsaceae</taxon>
        <taxon>Desulfopila</taxon>
    </lineage>
</organism>
<dbReference type="InterPro" id="IPR016176">
    <property type="entry name" value="Cbl-dep_enz_cat"/>
</dbReference>
<dbReference type="InterPro" id="IPR006099">
    <property type="entry name" value="MeMalonylCoA_mutase_a/b_cat"/>
</dbReference>
<accession>A0A1M7YF90</accession>
<dbReference type="InterPro" id="IPR058549">
    <property type="entry name" value="MeMalonylCoA_mutase_a/b_site"/>
</dbReference>
<reference evidence="9 10" key="1">
    <citation type="submission" date="2016-12" db="EMBL/GenBank/DDBJ databases">
        <authorList>
            <person name="Song W.-J."/>
            <person name="Kurnit D.M."/>
        </authorList>
    </citation>
    <scope>NUCLEOTIDE SEQUENCE [LARGE SCALE GENOMIC DNA]</scope>
    <source>
        <strain evidence="9 10">DSM 18488</strain>
    </source>
</reference>
<dbReference type="InterPro" id="IPR006158">
    <property type="entry name" value="Cobalamin-bd"/>
</dbReference>
<protein>
    <recommendedName>
        <fullName evidence="3">methylmalonyl-CoA mutase</fullName>
        <ecNumber evidence="3">5.4.99.2</ecNumber>
    </recommendedName>
</protein>
<comment type="cofactor">
    <cofactor evidence="1">
        <name>adenosylcob(III)alamin</name>
        <dbReference type="ChEBI" id="CHEBI:18408"/>
    </cofactor>
</comment>
<evidence type="ECO:0000313" key="9">
    <source>
        <dbReference type="EMBL" id="SHO51178.1"/>
    </source>
</evidence>
<dbReference type="PROSITE" id="PS00544">
    <property type="entry name" value="METMALONYL_COA_MUTASE"/>
    <property type="match status" value="1"/>
</dbReference>
<comment type="similarity">
    <text evidence="2">Belongs to the methylmalonyl-CoA mutase family.</text>
</comment>
<dbReference type="SUPFAM" id="SSF52242">
    <property type="entry name" value="Cobalamin (vitamin B12)-binding domain"/>
    <property type="match status" value="1"/>
</dbReference>
<dbReference type="Pfam" id="PF01642">
    <property type="entry name" value="MM_CoA_mutase"/>
    <property type="match status" value="1"/>
</dbReference>
<keyword evidence="6" id="KW-0413">Isomerase</keyword>
<dbReference type="CDD" id="cd03679">
    <property type="entry name" value="MM_CoA_mutase_alpha_like"/>
    <property type="match status" value="1"/>
</dbReference>
<keyword evidence="7" id="KW-0170">Cobalt</keyword>
<evidence type="ECO:0000256" key="4">
    <source>
        <dbReference type="ARBA" id="ARBA00022628"/>
    </source>
</evidence>
<dbReference type="SUPFAM" id="SSF51703">
    <property type="entry name" value="Cobalamin (vitamin B12)-dependent enzymes"/>
    <property type="match status" value="1"/>
</dbReference>
<dbReference type="STRING" id="1121416.SAMN02745220_03888"/>
<dbReference type="PROSITE" id="PS51332">
    <property type="entry name" value="B12_BINDING"/>
    <property type="match status" value="1"/>
</dbReference>
<dbReference type="PANTHER" id="PTHR48101">
    <property type="entry name" value="METHYLMALONYL-COA MUTASE, MITOCHONDRIAL-RELATED"/>
    <property type="match status" value="1"/>
</dbReference>
<name>A0A1M7YF90_9BACT</name>
<sequence>MSVHPEKEKWEAAASKLMKGKSPDVLNWKTPEGITVKPLYTAEDLEGLDATNTLPGFAPYVRGPMATMYAGRPWTIRQYAGFSTAKESNEFYRKNLAAGQKGLSVAFDLATHRGYDSDHPRVAGDIGKAGVAIDSVEDMKILFDGIPLDEMSVSMTMNGAVIPILAGYIVAAEEQGVKHEQLQGTIQNDILKEYLTRNTYIYPPEPSMRIISDIMSFCSKEMPKYNTISISGYHMMEAGANSVLQTAFTLADGVEYVRAALKSGMDVDTFAPRLSFFFGIGMNFFMDIAMLRAARLLWHRLMSQFNPKNPKSSMLRTHCQTSGWSLTEQDPYNNVIRTTLEAMSAVLGGTQSLHTNSFDEAIGLPTDFSARIARNTQIIIQEESQVCKVVDPLGGSYYIESLTQAIVDEAQKIIDEVEELGGMAKAIESGMPKMRVEESAARKQARIDQGLDVIVGVNKYKLANEKIDFEVREVPATVRDEQVARLKEIKASRNPIAVEKALTDLTNAAKNGGNLLEAALPAVRARATLGEISDAMESVFGRFTATTRCISGAYASEYSDKNKEVIDAIRKRCDNFLEKTGRRPRMLVTKMGQDGHDRGIKVIASSYADLGFDVDISPMFQTPAEAAKMAVENDVHIVGASSLAAGHKTLVPALIEELKKLGADDIIVVAGGVIPPGDYDYLYDKGVKAVFGPGTPIPESADKTLQLIEKKYIQ</sequence>
<gene>
    <name evidence="9" type="ORF">SAMN02745220_03888</name>
</gene>
<evidence type="ECO:0000256" key="2">
    <source>
        <dbReference type="ARBA" id="ARBA00008465"/>
    </source>
</evidence>
<dbReference type="AlphaFoldDB" id="A0A1M7YF90"/>
<dbReference type="GO" id="GO:0046872">
    <property type="term" value="F:metal ion binding"/>
    <property type="evidence" value="ECO:0007669"/>
    <property type="project" value="UniProtKB-KW"/>
</dbReference>
<dbReference type="Gene3D" id="3.20.20.240">
    <property type="entry name" value="Methylmalonyl-CoA mutase"/>
    <property type="match status" value="1"/>
</dbReference>
<dbReference type="Proteomes" id="UP000184603">
    <property type="component" value="Unassembled WGS sequence"/>
</dbReference>
<dbReference type="CDD" id="cd02071">
    <property type="entry name" value="MM_CoA_mut_B12_BD"/>
    <property type="match status" value="1"/>
</dbReference>
<evidence type="ECO:0000256" key="6">
    <source>
        <dbReference type="ARBA" id="ARBA00023235"/>
    </source>
</evidence>
<keyword evidence="4" id="KW-0846">Cobalamin</keyword>
<feature type="domain" description="B12-binding" evidence="8">
    <location>
        <begin position="583"/>
        <end position="714"/>
    </location>
</feature>
<evidence type="ECO:0000313" key="10">
    <source>
        <dbReference type="Proteomes" id="UP000184603"/>
    </source>
</evidence>
<evidence type="ECO:0000256" key="3">
    <source>
        <dbReference type="ARBA" id="ARBA00012398"/>
    </source>
</evidence>
<dbReference type="EMBL" id="FRFE01000023">
    <property type="protein sequence ID" value="SHO51178.1"/>
    <property type="molecule type" value="Genomic_DNA"/>
</dbReference>
<dbReference type="NCBIfam" id="TIGR00640">
    <property type="entry name" value="acid_CoA_mut_C"/>
    <property type="match status" value="1"/>
</dbReference>
<dbReference type="NCBIfam" id="NF006944">
    <property type="entry name" value="PRK09426.1"/>
    <property type="match status" value="1"/>
</dbReference>
<evidence type="ECO:0000256" key="7">
    <source>
        <dbReference type="ARBA" id="ARBA00023285"/>
    </source>
</evidence>
<evidence type="ECO:0000256" key="1">
    <source>
        <dbReference type="ARBA" id="ARBA00001922"/>
    </source>
</evidence>
<dbReference type="Pfam" id="PF02310">
    <property type="entry name" value="B12-binding"/>
    <property type="match status" value="1"/>
</dbReference>
<proteinExistence type="inferred from homology"/>
<dbReference type="GO" id="GO:0004494">
    <property type="term" value="F:methylmalonyl-CoA mutase activity"/>
    <property type="evidence" value="ECO:0007669"/>
    <property type="project" value="UniProtKB-EC"/>
</dbReference>
<dbReference type="Gene3D" id="3.40.50.280">
    <property type="entry name" value="Cobalamin-binding domain"/>
    <property type="match status" value="1"/>
</dbReference>